<dbReference type="EMBL" id="JAPFFF010000013">
    <property type="protein sequence ID" value="KAK8872098.1"/>
    <property type="molecule type" value="Genomic_DNA"/>
</dbReference>
<organism evidence="1 2">
    <name type="scientific">Tritrichomonas musculus</name>
    <dbReference type="NCBI Taxonomy" id="1915356"/>
    <lineage>
        <taxon>Eukaryota</taxon>
        <taxon>Metamonada</taxon>
        <taxon>Parabasalia</taxon>
        <taxon>Tritrichomonadida</taxon>
        <taxon>Tritrichomonadidae</taxon>
        <taxon>Tritrichomonas</taxon>
    </lineage>
</organism>
<reference evidence="1 2" key="1">
    <citation type="submission" date="2024-04" db="EMBL/GenBank/DDBJ databases">
        <title>Tritrichomonas musculus Genome.</title>
        <authorList>
            <person name="Alves-Ferreira E."/>
            <person name="Grigg M."/>
            <person name="Lorenzi H."/>
            <person name="Galac M."/>
        </authorList>
    </citation>
    <scope>NUCLEOTIDE SEQUENCE [LARGE SCALE GENOMIC DNA]</scope>
    <source>
        <strain evidence="1 2">EAF2021</strain>
    </source>
</reference>
<keyword evidence="2" id="KW-1185">Reference proteome</keyword>
<dbReference type="Proteomes" id="UP001470230">
    <property type="component" value="Unassembled WGS sequence"/>
</dbReference>
<comment type="caution">
    <text evidence="1">The sequence shown here is derived from an EMBL/GenBank/DDBJ whole genome shotgun (WGS) entry which is preliminary data.</text>
</comment>
<name>A0ABR2J2H8_9EUKA</name>
<gene>
    <name evidence="1" type="ORF">M9Y10_007856</name>
</gene>
<protein>
    <submittedName>
        <fullName evidence="1">Uncharacterized protein</fullName>
    </submittedName>
</protein>
<proteinExistence type="predicted"/>
<sequence>MGRRGHEWKKIRAFTVITDDQIITIELDSDEKIINENNILDEIKISSKPEKKENQSIEKILQNESFNDITFMADENLSLLNNSLFDDKNDILQIKIPEEPYILDDLFIDSNPKSLFDNNDN</sequence>
<evidence type="ECO:0000313" key="1">
    <source>
        <dbReference type="EMBL" id="KAK8872098.1"/>
    </source>
</evidence>
<accession>A0ABR2J2H8</accession>
<evidence type="ECO:0000313" key="2">
    <source>
        <dbReference type="Proteomes" id="UP001470230"/>
    </source>
</evidence>